<organism evidence="2">
    <name type="scientific">Ceratitis capitata</name>
    <name type="common">Mediterranean fruit fly</name>
    <name type="synonym">Tephritis capitata</name>
    <dbReference type="NCBI Taxonomy" id="7213"/>
    <lineage>
        <taxon>Eukaryota</taxon>
        <taxon>Metazoa</taxon>
        <taxon>Ecdysozoa</taxon>
        <taxon>Arthropoda</taxon>
        <taxon>Hexapoda</taxon>
        <taxon>Insecta</taxon>
        <taxon>Pterygota</taxon>
        <taxon>Neoptera</taxon>
        <taxon>Endopterygota</taxon>
        <taxon>Diptera</taxon>
        <taxon>Brachycera</taxon>
        <taxon>Muscomorpha</taxon>
        <taxon>Tephritoidea</taxon>
        <taxon>Tephritidae</taxon>
        <taxon>Ceratitis</taxon>
        <taxon>Ceratitis</taxon>
    </lineage>
</organism>
<keyword evidence="1" id="KW-0472">Membrane</keyword>
<name>W8BAH1_CERCA</name>
<proteinExistence type="evidence at transcript level"/>
<keyword evidence="1" id="KW-0812">Transmembrane</keyword>
<evidence type="ECO:0000313" key="2">
    <source>
        <dbReference type="EMBL" id="JAB98270.1"/>
    </source>
</evidence>
<accession>W8BAH1</accession>
<reference evidence="2" key="2">
    <citation type="journal article" date="2014" name="BMC Genomics">
        <title>A genomic perspective to assessing quality of mass-reared SIT flies used in Mediterranean fruit fly (Ceratitis capitata) eradication in California.</title>
        <authorList>
            <person name="Calla B."/>
            <person name="Hall B."/>
            <person name="Hou S."/>
            <person name="Geib S.M."/>
        </authorList>
    </citation>
    <scope>NUCLEOTIDE SEQUENCE</scope>
</reference>
<keyword evidence="1" id="KW-1133">Transmembrane helix</keyword>
<sequence>MADDPVNQRQFAEDVAAYAAGAAGSGDAPTNFGDPNGNFKMPSVDEVWKIIEQMDGISEEEKANLKENLYNPQEGTTEDFMRRYAQTGPVHSSWDYVLFFAMIAIIVFVFALFGYKVYKSLTDKERMKKEKLKSKQAKKSKKTN</sequence>
<reference evidence="2" key="1">
    <citation type="submission" date="2013-07" db="EMBL/GenBank/DDBJ databases">
        <authorList>
            <person name="Geib S."/>
        </authorList>
    </citation>
    <scope>NUCLEOTIDE SEQUENCE</scope>
</reference>
<dbReference type="OrthoDB" id="8048189at2759"/>
<dbReference type="AlphaFoldDB" id="W8BAH1"/>
<dbReference type="EMBL" id="GAMC01008284">
    <property type="protein sequence ID" value="JAB98271.1"/>
    <property type="molecule type" value="mRNA"/>
</dbReference>
<evidence type="ECO:0000256" key="1">
    <source>
        <dbReference type="SAM" id="Phobius"/>
    </source>
</evidence>
<dbReference type="EMBL" id="GAMC01008285">
    <property type="protein sequence ID" value="JAB98270.1"/>
    <property type="molecule type" value="mRNA"/>
</dbReference>
<feature type="transmembrane region" description="Helical" evidence="1">
    <location>
        <begin position="96"/>
        <end position="118"/>
    </location>
</feature>
<protein>
    <submittedName>
        <fullName evidence="2">Uncharacterized protein</fullName>
    </submittedName>
</protein>